<keyword evidence="9 10" id="KW-0413">Isomerase</keyword>
<dbReference type="SUPFAM" id="SSF57783">
    <property type="entry name" value="Zinc beta-ribbon"/>
    <property type="match status" value="1"/>
</dbReference>
<evidence type="ECO:0000256" key="10">
    <source>
        <dbReference type="HAMAP-Rule" id="MF_00952"/>
    </source>
</evidence>
<dbReference type="Pfam" id="PF01751">
    <property type="entry name" value="Toprim"/>
    <property type="match status" value="1"/>
</dbReference>
<dbReference type="KEGG" id="pmet:G4Y79_14155"/>
<dbReference type="Gene3D" id="3.40.50.140">
    <property type="match status" value="1"/>
</dbReference>
<keyword evidence="3" id="KW-0479">Metal-binding</keyword>
<dbReference type="InterPro" id="IPR005733">
    <property type="entry name" value="TopoI_bac-type"/>
</dbReference>
<feature type="domain" description="Topo IA-type catalytic" evidence="13">
    <location>
        <begin position="214"/>
        <end position="661"/>
    </location>
</feature>
<comment type="similarity">
    <text evidence="2 10">Belongs to the type IA topoisomerase family.</text>
</comment>
<dbReference type="PROSITE" id="PS00396">
    <property type="entry name" value="TOPO_IA_1"/>
    <property type="match status" value="1"/>
</dbReference>
<dbReference type="PANTHER" id="PTHR42785:SF1">
    <property type="entry name" value="DNA TOPOISOMERASE"/>
    <property type="match status" value="1"/>
</dbReference>
<keyword evidence="5" id="KW-0862">Zinc</keyword>
<dbReference type="InterPro" id="IPR028612">
    <property type="entry name" value="Topoisom_1_IA"/>
</dbReference>
<dbReference type="AlphaFoldDB" id="A0A7S8IBU5"/>
<dbReference type="CDD" id="cd00186">
    <property type="entry name" value="TOP1Ac"/>
    <property type="match status" value="1"/>
</dbReference>
<comment type="subunit">
    <text evidence="10">Monomer.</text>
</comment>
<feature type="site" description="Interaction with DNA" evidence="10">
    <location>
        <position position="593"/>
    </location>
</feature>
<dbReference type="EC" id="5.6.2.1" evidence="10"/>
<evidence type="ECO:0000256" key="8">
    <source>
        <dbReference type="ARBA" id="ARBA00023125"/>
    </source>
</evidence>
<dbReference type="Gene3D" id="1.10.290.10">
    <property type="entry name" value="Topoisomerase I, domain 4"/>
    <property type="match status" value="1"/>
</dbReference>
<feature type="site" description="Interaction with DNA" evidence="10">
    <location>
        <position position="225"/>
    </location>
</feature>
<evidence type="ECO:0000256" key="1">
    <source>
        <dbReference type="ARBA" id="ARBA00000213"/>
    </source>
</evidence>
<feature type="active site" description="O-(5'-phospho-DNA)-tyrosine intermediate" evidence="10">
    <location>
        <position position="389"/>
    </location>
</feature>
<dbReference type="GO" id="GO:0005694">
    <property type="term" value="C:chromosome"/>
    <property type="evidence" value="ECO:0007669"/>
    <property type="project" value="InterPro"/>
</dbReference>
<dbReference type="InterPro" id="IPR013824">
    <property type="entry name" value="Topo_IA_cen_sub1"/>
</dbReference>
<dbReference type="InterPro" id="IPR000380">
    <property type="entry name" value="Topo_IA"/>
</dbReference>
<comment type="catalytic activity">
    <reaction evidence="1 10">
        <text>ATP-independent breakage of single-stranded DNA, followed by passage and rejoining.</text>
        <dbReference type="EC" id="5.6.2.1"/>
    </reaction>
</comment>
<name>A0A7S8IBU5_9CHLR</name>
<dbReference type="EMBL" id="CP062983">
    <property type="protein sequence ID" value="QPC80850.1"/>
    <property type="molecule type" value="Genomic_DNA"/>
</dbReference>
<dbReference type="Gene3D" id="3.30.65.10">
    <property type="entry name" value="Bacterial Topoisomerase I, domain 1"/>
    <property type="match status" value="1"/>
</dbReference>
<dbReference type="Pfam" id="PF01396">
    <property type="entry name" value="Zn_ribbon_Top1"/>
    <property type="match status" value="2"/>
</dbReference>
<dbReference type="SMART" id="SM00493">
    <property type="entry name" value="TOPRIM"/>
    <property type="match status" value="1"/>
</dbReference>
<reference evidence="14 15" key="1">
    <citation type="submission" date="2020-02" db="EMBL/GenBank/DDBJ databases">
        <authorList>
            <person name="Zheng R.K."/>
            <person name="Sun C.M."/>
        </authorList>
    </citation>
    <scope>NUCLEOTIDE SEQUENCE [LARGE SCALE GENOMIC DNA]</scope>
    <source>
        <strain evidence="15">rifampicinis</strain>
    </source>
</reference>
<dbReference type="PRINTS" id="PR00417">
    <property type="entry name" value="PRTPISMRASEI"/>
</dbReference>
<sequence>MSDPMRGYCMKCKEKRDMIEPQATYTKSGVPATTGKCAVCGTKIFVMGETPAHANVPKPEVIERPKKTKKKAKKGAKKAKSTRSKKVGKLVIVESPAKARSIGSYLGDGYTVMASKGHVRDLLVTQLSVDVENDFEPKYRVPNDKRQTVKQIKQAVEGAEEVYLATDPDREGEAIAWHLAEAIGMDDTQAQRVTFNEITRDAVRESFDSARNIDMDLVNAQQARRVLDRLVGYNITELLWDKVRNRLSAGRVQSIALRLVVDREEEIEAFNPEEYWTIEAELAKQSTNGHQPESFVARLAKINGDDVNLTSDSEVQPHVDILEKSQYLITDVKIGTRRRKPSAPFTTSTLQQEASRRLGFNARRTMRAAQSLYEGVELDNGEIVGLITYMRTDSLNISAQAQQEARNYIVENFGKEYAPEKVRNYKTKAKGAQEAHEAIRPTSVLRAPLEIKKALQGAGRDLFKLYQLIWERFVSSQMSNAVYDTVRAEISAGLNTNDMPYLFRASGSRIRFKGFLAVYEESRDEDAPQITDDRMLPELLADELLNLVQLLPQQHFTQPPPRYTEASLVRTLEELGIGRPSTYAPTVAVIQDRDYVTKEDKRLVPTDTGKVVSDLLVKFFAEEMDYQFTARLEDQLDEISQGGTEWQPFMHDFYEPFSVRLQNARSNMPQMKQEELVGRKCPTCGTGDLVIKYGRWGKFIGCSNYPECRHTEQYLEYIGVPCPVCGEEHGGEVVELKSRRGRTFYGCSRYPDCDYRSWNRPGSDQEQEATEDKEAVHEEAS</sequence>
<feature type="site" description="Interaction with DNA" evidence="10">
    <location>
        <position position="233"/>
    </location>
</feature>
<evidence type="ECO:0000256" key="11">
    <source>
        <dbReference type="SAM" id="MobiDB-lite"/>
    </source>
</evidence>
<keyword evidence="6" id="KW-0460">Magnesium</keyword>
<dbReference type="SMART" id="SM00437">
    <property type="entry name" value="TOP1Ac"/>
    <property type="match status" value="1"/>
</dbReference>
<dbReference type="PROSITE" id="PS50880">
    <property type="entry name" value="TOPRIM"/>
    <property type="match status" value="1"/>
</dbReference>
<evidence type="ECO:0000256" key="4">
    <source>
        <dbReference type="ARBA" id="ARBA00022771"/>
    </source>
</evidence>
<dbReference type="InterPro" id="IPR023405">
    <property type="entry name" value="Topo_IA_core_domain"/>
</dbReference>
<feature type="compositionally biased region" description="Basic residues" evidence="11">
    <location>
        <begin position="66"/>
        <end position="85"/>
    </location>
</feature>
<organism evidence="14 15">
    <name type="scientific">Phototrophicus methaneseepsis</name>
    <dbReference type="NCBI Taxonomy" id="2710758"/>
    <lineage>
        <taxon>Bacteria</taxon>
        <taxon>Bacillati</taxon>
        <taxon>Chloroflexota</taxon>
        <taxon>Candidatus Thermofontia</taxon>
        <taxon>Phototrophicales</taxon>
        <taxon>Phototrophicaceae</taxon>
        <taxon>Phototrophicus</taxon>
    </lineage>
</organism>
<feature type="site" description="Interaction with DNA" evidence="10">
    <location>
        <position position="224"/>
    </location>
</feature>
<dbReference type="InterPro" id="IPR023406">
    <property type="entry name" value="Topo_IA_AS"/>
</dbReference>
<feature type="site" description="Interaction with DNA" evidence="10">
    <location>
        <position position="391"/>
    </location>
</feature>
<dbReference type="InterPro" id="IPR006171">
    <property type="entry name" value="TOPRIM_dom"/>
</dbReference>
<dbReference type="Gene3D" id="1.10.460.10">
    <property type="entry name" value="Topoisomerase I, domain 2"/>
    <property type="match status" value="1"/>
</dbReference>
<feature type="region of interest" description="Disordered" evidence="11">
    <location>
        <begin position="754"/>
        <end position="781"/>
    </location>
</feature>
<dbReference type="InterPro" id="IPR013826">
    <property type="entry name" value="Topo_IA_cen_sub3"/>
</dbReference>
<dbReference type="SMART" id="SM00436">
    <property type="entry name" value="TOP1Bc"/>
    <property type="match status" value="1"/>
</dbReference>
<dbReference type="GO" id="GO:0003917">
    <property type="term" value="F:DNA topoisomerase type I (single strand cut, ATP-independent) activity"/>
    <property type="evidence" value="ECO:0007669"/>
    <property type="project" value="UniProtKB-UniRule"/>
</dbReference>
<feature type="site" description="Interaction with DNA" evidence="10">
    <location>
        <position position="118"/>
    </location>
</feature>
<dbReference type="Pfam" id="PF01131">
    <property type="entry name" value="Topoisom_bac"/>
    <property type="match status" value="1"/>
</dbReference>
<feature type="site" description="Interaction with DNA" evidence="10">
    <location>
        <position position="228"/>
    </location>
</feature>
<evidence type="ECO:0000259" key="12">
    <source>
        <dbReference type="PROSITE" id="PS50880"/>
    </source>
</evidence>
<feature type="site" description="Interaction with DNA" evidence="10">
    <location>
        <position position="240"/>
    </location>
</feature>
<dbReference type="PROSITE" id="PS52039">
    <property type="entry name" value="TOPO_IA_2"/>
    <property type="match status" value="1"/>
</dbReference>
<evidence type="ECO:0000256" key="5">
    <source>
        <dbReference type="ARBA" id="ARBA00022833"/>
    </source>
</evidence>
<gene>
    <name evidence="10 14" type="primary">topA</name>
    <name evidence="14" type="ORF">G4Y79_14155</name>
</gene>
<dbReference type="InterPro" id="IPR013497">
    <property type="entry name" value="Topo_IA_cen"/>
</dbReference>
<dbReference type="SUPFAM" id="SSF56712">
    <property type="entry name" value="Prokaryotic type I DNA topoisomerase"/>
    <property type="match status" value="1"/>
</dbReference>
<dbReference type="InterPro" id="IPR013498">
    <property type="entry name" value="Topo_IA_Znf"/>
</dbReference>
<dbReference type="PANTHER" id="PTHR42785">
    <property type="entry name" value="DNA TOPOISOMERASE, TYPE IA, CORE"/>
    <property type="match status" value="1"/>
</dbReference>
<dbReference type="GO" id="GO:0003677">
    <property type="term" value="F:DNA binding"/>
    <property type="evidence" value="ECO:0007669"/>
    <property type="project" value="UniProtKB-KW"/>
</dbReference>
<dbReference type="NCBIfam" id="TIGR01051">
    <property type="entry name" value="topA_bact"/>
    <property type="match status" value="1"/>
</dbReference>
<evidence type="ECO:0000313" key="14">
    <source>
        <dbReference type="EMBL" id="QPC80850.1"/>
    </source>
</evidence>
<keyword evidence="7 10" id="KW-0799">Topoisomerase</keyword>
<dbReference type="CDD" id="cd03363">
    <property type="entry name" value="TOPRIM_TopoIA_TopoI"/>
    <property type="match status" value="1"/>
</dbReference>
<accession>A0A7S8IBU5</accession>
<proteinExistence type="inferred from homology"/>
<evidence type="ECO:0000256" key="9">
    <source>
        <dbReference type="ARBA" id="ARBA00023235"/>
    </source>
</evidence>
<dbReference type="InterPro" id="IPR013825">
    <property type="entry name" value="Topo_IA_cen_sub2"/>
</dbReference>
<dbReference type="InterPro" id="IPR003601">
    <property type="entry name" value="Topo_IA_2"/>
</dbReference>
<evidence type="ECO:0000256" key="3">
    <source>
        <dbReference type="ARBA" id="ARBA00022723"/>
    </source>
</evidence>
<evidence type="ECO:0000259" key="13">
    <source>
        <dbReference type="PROSITE" id="PS52039"/>
    </source>
</evidence>
<feature type="region of interest" description="Disordered" evidence="11">
    <location>
        <begin position="65"/>
        <end position="85"/>
    </location>
</feature>
<evidence type="ECO:0000256" key="6">
    <source>
        <dbReference type="ARBA" id="ARBA00022842"/>
    </source>
</evidence>
<comment type="function">
    <text evidence="10">Releases the supercoiling and torsional tension of DNA, which is introduced during the DNA replication and transcription, by transiently cleaving and rejoining one strand of the DNA duplex. Introduces a single-strand break via transesterification at a target site in duplex DNA. The scissile phosphodiester is attacked by the catalytic tyrosine of the enzyme, resulting in the formation of a DNA-(5'-phosphotyrosyl)-enzyme intermediate and the expulsion of a 3'-OH DNA strand. The free DNA strand then undergoes passage around the unbroken strand, thus removing DNA supercoils. Finally, in the religation step, the DNA 3'-OH attacks the covalent intermediate to expel the active-site tyrosine and restore the DNA phosphodiester backbone.</text>
</comment>
<evidence type="ECO:0000256" key="2">
    <source>
        <dbReference type="ARBA" id="ARBA00009446"/>
    </source>
</evidence>
<evidence type="ECO:0000313" key="15">
    <source>
        <dbReference type="Proteomes" id="UP000594468"/>
    </source>
</evidence>
<feature type="region of interest" description="Interaction with DNA" evidence="10">
    <location>
        <begin position="248"/>
        <end position="253"/>
    </location>
</feature>
<dbReference type="GO" id="GO:0008270">
    <property type="term" value="F:zinc ion binding"/>
    <property type="evidence" value="ECO:0007669"/>
    <property type="project" value="UniProtKB-KW"/>
</dbReference>
<dbReference type="Proteomes" id="UP000594468">
    <property type="component" value="Chromosome"/>
</dbReference>
<dbReference type="GO" id="GO:0006265">
    <property type="term" value="P:DNA topological change"/>
    <property type="evidence" value="ECO:0007669"/>
    <property type="project" value="UniProtKB-UniRule"/>
</dbReference>
<dbReference type="Gene3D" id="2.70.20.10">
    <property type="entry name" value="Topoisomerase I, domain 3"/>
    <property type="match status" value="1"/>
</dbReference>
<dbReference type="InterPro" id="IPR003602">
    <property type="entry name" value="Topo_IA_DNA-bd_dom"/>
</dbReference>
<dbReference type="InterPro" id="IPR034149">
    <property type="entry name" value="TOPRIM_TopoI"/>
</dbReference>
<keyword evidence="4" id="KW-0863">Zinc-finger</keyword>
<feature type="domain" description="Toprim" evidence="12">
    <location>
        <begin position="88"/>
        <end position="198"/>
    </location>
</feature>
<evidence type="ECO:0000256" key="7">
    <source>
        <dbReference type="ARBA" id="ARBA00023029"/>
    </source>
</evidence>
<keyword evidence="8 10" id="KW-0238">DNA-binding</keyword>
<protein>
    <recommendedName>
        <fullName evidence="10">DNA topoisomerase 1</fullName>
        <ecNumber evidence="10">5.6.2.1</ecNumber>
    </recommendedName>
    <alternativeName>
        <fullName evidence="10">DNA topoisomerase I</fullName>
    </alternativeName>
</protein>
<dbReference type="InterPro" id="IPR044044">
    <property type="entry name" value="DUF5679"/>
</dbReference>
<dbReference type="HAMAP" id="MF_00952">
    <property type="entry name" value="Topoisom_1_prok"/>
    <property type="match status" value="1"/>
</dbReference>
<dbReference type="Pfam" id="PF18930">
    <property type="entry name" value="DUF5679"/>
    <property type="match status" value="1"/>
</dbReference>
<feature type="compositionally biased region" description="Basic and acidic residues" evidence="11">
    <location>
        <begin position="770"/>
        <end position="781"/>
    </location>
</feature>
<dbReference type="RefSeq" id="WP_195168925.1">
    <property type="nucleotide sequence ID" value="NZ_CP062983.1"/>
</dbReference>
<keyword evidence="15" id="KW-1185">Reference proteome</keyword>